<dbReference type="SUPFAM" id="SSF51735">
    <property type="entry name" value="NAD(P)-binding Rossmann-fold domains"/>
    <property type="match status" value="1"/>
</dbReference>
<dbReference type="RefSeq" id="WP_339967733.1">
    <property type="nucleotide sequence ID" value="NZ_JBBHJY010000006.1"/>
</dbReference>
<protein>
    <submittedName>
        <fullName evidence="3">SDR family oxidoreductase</fullName>
    </submittedName>
</protein>
<organism evidence="3 4">
    <name type="scientific">Novosphingobium aquae</name>
    <dbReference type="NCBI Taxonomy" id="3133435"/>
    <lineage>
        <taxon>Bacteria</taxon>
        <taxon>Pseudomonadati</taxon>
        <taxon>Pseudomonadota</taxon>
        <taxon>Alphaproteobacteria</taxon>
        <taxon>Sphingomonadales</taxon>
        <taxon>Sphingomonadaceae</taxon>
        <taxon>Novosphingobium</taxon>
    </lineage>
</organism>
<proteinExistence type="inferred from homology"/>
<dbReference type="Pfam" id="PF13561">
    <property type="entry name" value="adh_short_C2"/>
    <property type="match status" value="1"/>
</dbReference>
<comment type="caution">
    <text evidence="3">The sequence shown here is derived from an EMBL/GenBank/DDBJ whole genome shotgun (WGS) entry which is preliminary data.</text>
</comment>
<dbReference type="InterPro" id="IPR002347">
    <property type="entry name" value="SDR_fam"/>
</dbReference>
<evidence type="ECO:0000256" key="1">
    <source>
        <dbReference type="ARBA" id="ARBA00006484"/>
    </source>
</evidence>
<dbReference type="PANTHER" id="PTHR43180">
    <property type="entry name" value="3-OXOACYL-(ACYL-CARRIER-PROTEIN) REDUCTASE (AFU_ORTHOLOGUE AFUA_6G11210)"/>
    <property type="match status" value="1"/>
</dbReference>
<dbReference type="EMBL" id="JBBHJY010000006">
    <property type="protein sequence ID" value="MEJ6010898.1"/>
    <property type="molecule type" value="Genomic_DNA"/>
</dbReference>
<evidence type="ECO:0000313" key="4">
    <source>
        <dbReference type="Proteomes" id="UP001379235"/>
    </source>
</evidence>
<reference evidence="3 4" key="1">
    <citation type="submission" date="2024-03" db="EMBL/GenBank/DDBJ databases">
        <authorList>
            <person name="Jo J.-H."/>
        </authorList>
    </citation>
    <scope>NUCLEOTIDE SEQUENCE [LARGE SCALE GENOMIC DNA]</scope>
    <source>
        <strain evidence="3 4">AS3R-12</strain>
    </source>
</reference>
<name>A0ABU8SCA6_9SPHN</name>
<dbReference type="CDD" id="cd05233">
    <property type="entry name" value="SDR_c"/>
    <property type="match status" value="1"/>
</dbReference>
<dbReference type="NCBIfam" id="NF005559">
    <property type="entry name" value="PRK07231.1"/>
    <property type="match status" value="1"/>
</dbReference>
<dbReference type="PRINTS" id="PR00081">
    <property type="entry name" value="GDHRDH"/>
</dbReference>
<dbReference type="InterPro" id="IPR020904">
    <property type="entry name" value="Sc_DH/Rdtase_CS"/>
</dbReference>
<keyword evidence="4" id="KW-1185">Reference proteome</keyword>
<dbReference type="PRINTS" id="PR00080">
    <property type="entry name" value="SDRFAMILY"/>
</dbReference>
<evidence type="ECO:0000256" key="2">
    <source>
        <dbReference type="ARBA" id="ARBA00023002"/>
    </source>
</evidence>
<dbReference type="Proteomes" id="UP001379235">
    <property type="component" value="Unassembled WGS sequence"/>
</dbReference>
<dbReference type="Gene3D" id="3.40.50.720">
    <property type="entry name" value="NAD(P)-binding Rossmann-like Domain"/>
    <property type="match status" value="1"/>
</dbReference>
<keyword evidence="2" id="KW-0560">Oxidoreductase</keyword>
<comment type="similarity">
    <text evidence="1">Belongs to the short-chain dehydrogenases/reductases (SDR) family.</text>
</comment>
<dbReference type="PROSITE" id="PS00061">
    <property type="entry name" value="ADH_SHORT"/>
    <property type="match status" value="1"/>
</dbReference>
<dbReference type="PANTHER" id="PTHR43180:SF66">
    <property type="entry name" value="SHORT-CHAIN DEHYDROGENASE_REDUCTASE FAMILY PROTEIN"/>
    <property type="match status" value="1"/>
</dbReference>
<sequence length="268" mass="27324">MSGLLQGKSVIVTGAGSGVGRAACLLFARHGAKVLALDIGQDGLDETVAAVTSEGGTCISRICDVGERIAVDEAVATAVETFGRLDLIYNNAGITLQPRPGYAGVRKLVDTDDDEIDRIYRVNVTGVINGCKAAVRQFEKQAKDGQGGGVIVNTASVAGLIGWGGSAYGSSKGAVTLLTKTLALELADQNIRVNSVCPAGMATNFIPGLQTSDAAKASMAATHPLGRPIDPMDCANAALFLACDLSSNITGVNLPVDGGLSAGVPPRR</sequence>
<evidence type="ECO:0000313" key="3">
    <source>
        <dbReference type="EMBL" id="MEJ6010898.1"/>
    </source>
</evidence>
<accession>A0ABU8SCA6</accession>
<dbReference type="InterPro" id="IPR036291">
    <property type="entry name" value="NAD(P)-bd_dom_sf"/>
</dbReference>
<gene>
    <name evidence="3" type="ORF">WG900_13330</name>
</gene>